<organism evidence="8">
    <name type="scientific">Absidia glauca</name>
    <name type="common">Pin mould</name>
    <dbReference type="NCBI Taxonomy" id="4829"/>
    <lineage>
        <taxon>Eukaryota</taxon>
        <taxon>Fungi</taxon>
        <taxon>Fungi incertae sedis</taxon>
        <taxon>Mucoromycota</taxon>
        <taxon>Mucoromycotina</taxon>
        <taxon>Mucoromycetes</taxon>
        <taxon>Mucorales</taxon>
        <taxon>Cunninghamellaceae</taxon>
        <taxon>Absidia</taxon>
    </lineage>
</organism>
<dbReference type="Proteomes" id="UP000078561">
    <property type="component" value="Unassembled WGS sequence"/>
</dbReference>
<dbReference type="EMBL" id="LT554730">
    <property type="protein sequence ID" value="SAM07155.1"/>
    <property type="molecule type" value="Genomic_DNA"/>
</dbReference>
<evidence type="ECO:0000256" key="2">
    <source>
        <dbReference type="ARBA" id="ARBA00022448"/>
    </source>
</evidence>
<evidence type="ECO:0000256" key="3">
    <source>
        <dbReference type="ARBA" id="ARBA00022692"/>
    </source>
</evidence>
<protein>
    <recommendedName>
        <fullName evidence="7">Major facilitator superfamily (MFS) profile domain-containing protein</fullName>
    </recommendedName>
</protein>
<evidence type="ECO:0000256" key="6">
    <source>
        <dbReference type="SAM" id="Phobius"/>
    </source>
</evidence>
<keyword evidence="4 6" id="KW-1133">Transmembrane helix</keyword>
<feature type="domain" description="Major facilitator superfamily (MFS) profile" evidence="7">
    <location>
        <begin position="63"/>
        <end position="528"/>
    </location>
</feature>
<proteinExistence type="predicted"/>
<keyword evidence="5 6" id="KW-0472">Membrane</keyword>
<feature type="transmembrane region" description="Helical" evidence="6">
    <location>
        <begin position="259"/>
        <end position="284"/>
    </location>
</feature>
<dbReference type="GO" id="GO:0022857">
    <property type="term" value="F:transmembrane transporter activity"/>
    <property type="evidence" value="ECO:0007669"/>
    <property type="project" value="InterPro"/>
</dbReference>
<feature type="transmembrane region" description="Helical" evidence="6">
    <location>
        <begin position="504"/>
        <end position="523"/>
    </location>
</feature>
<dbReference type="PROSITE" id="PS50850">
    <property type="entry name" value="MFS"/>
    <property type="match status" value="1"/>
</dbReference>
<keyword evidence="2" id="KW-0813">Transport</keyword>
<evidence type="ECO:0000256" key="1">
    <source>
        <dbReference type="ARBA" id="ARBA00004127"/>
    </source>
</evidence>
<evidence type="ECO:0000256" key="5">
    <source>
        <dbReference type="ARBA" id="ARBA00023136"/>
    </source>
</evidence>
<accession>A0A168RMW8</accession>
<dbReference type="GO" id="GO:0012505">
    <property type="term" value="C:endomembrane system"/>
    <property type="evidence" value="ECO:0007669"/>
    <property type="project" value="UniProtKB-SubCell"/>
</dbReference>
<dbReference type="OMA" id="THINTHE"/>
<keyword evidence="3 6" id="KW-0812">Transmembrane</keyword>
<dbReference type="CDD" id="cd17502">
    <property type="entry name" value="MFS_Azr1_MDR_like"/>
    <property type="match status" value="1"/>
</dbReference>
<dbReference type="AlphaFoldDB" id="A0A168RMW8"/>
<evidence type="ECO:0000259" key="7">
    <source>
        <dbReference type="PROSITE" id="PS50850"/>
    </source>
</evidence>
<feature type="transmembrane region" description="Helical" evidence="6">
    <location>
        <begin position="371"/>
        <end position="389"/>
    </location>
</feature>
<dbReference type="InParanoid" id="A0A168RMW8"/>
<feature type="transmembrane region" description="Helical" evidence="6">
    <location>
        <begin position="304"/>
        <end position="325"/>
    </location>
</feature>
<feature type="transmembrane region" description="Helical" evidence="6">
    <location>
        <begin position="160"/>
        <end position="178"/>
    </location>
</feature>
<feature type="transmembrane region" description="Helical" evidence="6">
    <location>
        <begin position="216"/>
        <end position="238"/>
    </location>
</feature>
<keyword evidence="9" id="KW-1185">Reference proteome</keyword>
<sequence length="555" mass="60160">MNRSGSYSASTVLSDDTVLRPRTELPPQIQEKCISTNTSFVQEAPDSDEKAKRHDKMWIKVITLLALQGAFFLSTLDNTIISTCLTHIGSDFDEFTLISWVADSYLLTLAAFQPLFSKFNDIFGRKWSLTTAVCFFLVGSLLCGISTSMVMLILCRAITGIGAAGILSAVTVIVYEMAPVEKRGVYQGIISSVYAVAGILGPLIGGAFSDNGSWRWVFYINLPIGGVSLILLLFLLDLPTPKTSFTEKLKRIDYAGGESNAWGSVSVIALIVLSAVLLAVFVVIECKHATDPVLPPHLFRNQSVLAITFLNWILGINYFVTIYFLPIYLQVVKGDTALWSGIHVFIQQVGVAFAAISTGYVIAATGFYRPFIWMGMLFITIGVGLFCLLKTDTPLSEFYGITLLSGFGSGLLFSSTIISLISSVEGEDLSIVSGLGDFSRLIGGSVGIAIANTILNSCLTNLLPSVLPPEYIQPVIKSTLFIHDGLPKQYQAATLKVYADSLGVIWYAVTPLTVLGLIASGFVQSYSITRPGQSNSKQASLDLETEVVNIRPLEH</sequence>
<dbReference type="InterPro" id="IPR036259">
    <property type="entry name" value="MFS_trans_sf"/>
</dbReference>
<dbReference type="InterPro" id="IPR011701">
    <property type="entry name" value="MFS"/>
</dbReference>
<evidence type="ECO:0000256" key="4">
    <source>
        <dbReference type="ARBA" id="ARBA00022989"/>
    </source>
</evidence>
<feature type="transmembrane region" description="Helical" evidence="6">
    <location>
        <begin position="337"/>
        <end position="365"/>
    </location>
</feature>
<name>A0A168RMW8_ABSGL</name>
<feature type="transmembrane region" description="Helical" evidence="6">
    <location>
        <begin position="128"/>
        <end position="154"/>
    </location>
</feature>
<dbReference type="OrthoDB" id="10021397at2759"/>
<feature type="transmembrane region" description="Helical" evidence="6">
    <location>
        <begin position="185"/>
        <end position="204"/>
    </location>
</feature>
<evidence type="ECO:0000313" key="9">
    <source>
        <dbReference type="Proteomes" id="UP000078561"/>
    </source>
</evidence>
<dbReference type="Gene3D" id="1.20.1250.20">
    <property type="entry name" value="MFS general substrate transporter like domains"/>
    <property type="match status" value="1"/>
</dbReference>
<dbReference type="FunCoup" id="A0A168RMW8">
    <property type="interactions" value="37"/>
</dbReference>
<evidence type="ECO:0000313" key="8">
    <source>
        <dbReference type="EMBL" id="SAM07155.1"/>
    </source>
</evidence>
<reference evidence="8" key="1">
    <citation type="submission" date="2016-04" db="EMBL/GenBank/DDBJ databases">
        <authorList>
            <person name="Evans L.H."/>
            <person name="Alamgir A."/>
            <person name="Owens N."/>
            <person name="Weber N.D."/>
            <person name="Virtaneva K."/>
            <person name="Barbian K."/>
            <person name="Babar A."/>
            <person name="Rosenke K."/>
        </authorList>
    </citation>
    <scope>NUCLEOTIDE SEQUENCE [LARGE SCALE GENOMIC DNA]</scope>
    <source>
        <strain evidence="8">CBS 101.48</strain>
    </source>
</reference>
<dbReference type="PANTHER" id="PTHR23501">
    <property type="entry name" value="MAJOR FACILITATOR SUPERFAMILY"/>
    <property type="match status" value="1"/>
</dbReference>
<dbReference type="PANTHER" id="PTHR23501:SF191">
    <property type="entry name" value="VACUOLAR BASIC AMINO ACID TRANSPORTER 4"/>
    <property type="match status" value="1"/>
</dbReference>
<dbReference type="PRINTS" id="PR01036">
    <property type="entry name" value="TCRTETB"/>
</dbReference>
<dbReference type="STRING" id="4829.A0A168RMW8"/>
<comment type="subcellular location">
    <subcellularLocation>
        <location evidence="1">Endomembrane system</location>
        <topology evidence="1">Multi-pass membrane protein</topology>
    </subcellularLocation>
</comment>
<feature type="transmembrane region" description="Helical" evidence="6">
    <location>
        <begin position="401"/>
        <end position="421"/>
    </location>
</feature>
<dbReference type="SUPFAM" id="SSF103473">
    <property type="entry name" value="MFS general substrate transporter"/>
    <property type="match status" value="1"/>
</dbReference>
<gene>
    <name evidence="8" type="primary">ABSGL_12794.1 scaffold 13517</name>
</gene>
<dbReference type="InterPro" id="IPR020846">
    <property type="entry name" value="MFS_dom"/>
</dbReference>
<dbReference type="GO" id="GO:0005886">
    <property type="term" value="C:plasma membrane"/>
    <property type="evidence" value="ECO:0007669"/>
    <property type="project" value="TreeGrafter"/>
</dbReference>
<dbReference type="Pfam" id="PF07690">
    <property type="entry name" value="MFS_1"/>
    <property type="match status" value="1"/>
</dbReference>
<feature type="transmembrane region" description="Helical" evidence="6">
    <location>
        <begin position="57"/>
        <end position="76"/>
    </location>
</feature>